<reference evidence="4" key="1">
    <citation type="submission" date="2023-08" db="EMBL/GenBank/DDBJ databases">
        <authorList>
            <person name="Chen Y."/>
            <person name="Shah S."/>
            <person name="Dougan E. K."/>
            <person name="Thang M."/>
            <person name="Chan C."/>
        </authorList>
    </citation>
    <scope>NUCLEOTIDE SEQUENCE</scope>
</reference>
<dbReference type="Gene3D" id="3.30.200.20">
    <property type="entry name" value="Phosphorylase Kinase, domain 1"/>
    <property type="match status" value="1"/>
</dbReference>
<feature type="region of interest" description="Disordered" evidence="2">
    <location>
        <begin position="299"/>
        <end position="323"/>
    </location>
</feature>
<dbReference type="Gene3D" id="1.10.510.10">
    <property type="entry name" value="Transferase(Phosphotransferase) domain 1"/>
    <property type="match status" value="1"/>
</dbReference>
<dbReference type="InterPro" id="IPR000719">
    <property type="entry name" value="Prot_kinase_dom"/>
</dbReference>
<keyword evidence="1" id="KW-0547">Nucleotide-binding</keyword>
<dbReference type="GO" id="GO:0044773">
    <property type="term" value="P:mitotic DNA damage checkpoint signaling"/>
    <property type="evidence" value="ECO:0007669"/>
    <property type="project" value="TreeGrafter"/>
</dbReference>
<evidence type="ECO:0000259" key="3">
    <source>
        <dbReference type="PROSITE" id="PS50011"/>
    </source>
</evidence>
<gene>
    <name evidence="4" type="ORF">EVOR1521_LOCUS8188</name>
</gene>
<feature type="binding site" evidence="1">
    <location>
        <position position="42"/>
    </location>
    <ligand>
        <name>ATP</name>
        <dbReference type="ChEBI" id="CHEBI:30616"/>
    </ligand>
</feature>
<dbReference type="EMBL" id="CAUJNA010000690">
    <property type="protein sequence ID" value="CAJ1380177.1"/>
    <property type="molecule type" value="Genomic_DNA"/>
</dbReference>
<comment type="caution">
    <text evidence="4">The sequence shown here is derived from an EMBL/GenBank/DDBJ whole genome shotgun (WGS) entry which is preliminary data.</text>
</comment>
<accession>A0AA36MQA9</accession>
<dbReference type="PROSITE" id="PS00107">
    <property type="entry name" value="PROTEIN_KINASE_ATP"/>
    <property type="match status" value="1"/>
</dbReference>
<evidence type="ECO:0000313" key="4">
    <source>
        <dbReference type="EMBL" id="CAJ1380177.1"/>
    </source>
</evidence>
<evidence type="ECO:0000313" key="5">
    <source>
        <dbReference type="Proteomes" id="UP001178507"/>
    </source>
</evidence>
<dbReference type="InterPro" id="IPR011009">
    <property type="entry name" value="Kinase-like_dom_sf"/>
</dbReference>
<dbReference type="SUPFAM" id="SSF56112">
    <property type="entry name" value="Protein kinase-like (PK-like)"/>
    <property type="match status" value="1"/>
</dbReference>
<sequence length="362" mass="39039">MGVGMDGLMDLDLKLGEELGRGGFATVFQCSQGTQGRDLVAKVFKEDAKGAELAVHEERMLAMGKGHPNLLQSYGLFRSRRSTSAPGMLPVGDALLLERCDAPLKSFFGSVRFSDAQAKFVASSVLQGLAHLHQLRIIHRDVTPSNIMVADCGERIVLGDLGLAAFLPEGSDFVLGRSGTPGFLAPECYERSVQGCCSDIFSLGAVLYELLFSVPAFRRSSGVETILATKLGQLPLEPCGLAVGRSDQCCRLLRRMLATESSERPSASEALTSPWLECKDETLNNMVITCTTRTHTRSSHRWASEETSYEQAPKPKTKGRITSAARGARVAVASALGASAQRARRFLGIKASKVERFHGVMG</sequence>
<dbReference type="GO" id="GO:0004674">
    <property type="term" value="F:protein serine/threonine kinase activity"/>
    <property type="evidence" value="ECO:0007669"/>
    <property type="project" value="TreeGrafter"/>
</dbReference>
<protein>
    <recommendedName>
        <fullName evidence="3">Protein kinase domain-containing protein</fullName>
    </recommendedName>
</protein>
<dbReference type="PANTHER" id="PTHR44167:SF24">
    <property type="entry name" value="SERINE_THREONINE-PROTEIN KINASE CHK2"/>
    <property type="match status" value="1"/>
</dbReference>
<dbReference type="GO" id="GO:0005524">
    <property type="term" value="F:ATP binding"/>
    <property type="evidence" value="ECO:0007669"/>
    <property type="project" value="UniProtKB-UniRule"/>
</dbReference>
<dbReference type="AlphaFoldDB" id="A0AA36MQA9"/>
<keyword evidence="5" id="KW-1185">Reference proteome</keyword>
<proteinExistence type="predicted"/>
<dbReference type="InterPro" id="IPR017441">
    <property type="entry name" value="Protein_kinase_ATP_BS"/>
</dbReference>
<evidence type="ECO:0000256" key="1">
    <source>
        <dbReference type="PROSITE-ProRule" id="PRU10141"/>
    </source>
</evidence>
<keyword evidence="1" id="KW-0067">ATP-binding</keyword>
<dbReference type="PROSITE" id="PS50011">
    <property type="entry name" value="PROTEIN_KINASE_DOM"/>
    <property type="match status" value="1"/>
</dbReference>
<name>A0AA36MQA9_9DINO</name>
<dbReference type="Pfam" id="PF00069">
    <property type="entry name" value="Pkinase"/>
    <property type="match status" value="1"/>
</dbReference>
<feature type="domain" description="Protein kinase" evidence="3">
    <location>
        <begin position="13"/>
        <end position="276"/>
    </location>
</feature>
<dbReference type="PANTHER" id="PTHR44167">
    <property type="entry name" value="OVARIAN-SPECIFIC SERINE/THREONINE-PROTEIN KINASE LOK-RELATED"/>
    <property type="match status" value="1"/>
</dbReference>
<organism evidence="4 5">
    <name type="scientific">Effrenium voratum</name>
    <dbReference type="NCBI Taxonomy" id="2562239"/>
    <lineage>
        <taxon>Eukaryota</taxon>
        <taxon>Sar</taxon>
        <taxon>Alveolata</taxon>
        <taxon>Dinophyceae</taxon>
        <taxon>Suessiales</taxon>
        <taxon>Symbiodiniaceae</taxon>
        <taxon>Effrenium</taxon>
    </lineage>
</organism>
<dbReference type="PROSITE" id="PS00109">
    <property type="entry name" value="PROTEIN_KINASE_TYR"/>
    <property type="match status" value="1"/>
</dbReference>
<dbReference type="InterPro" id="IPR008266">
    <property type="entry name" value="Tyr_kinase_AS"/>
</dbReference>
<dbReference type="Proteomes" id="UP001178507">
    <property type="component" value="Unassembled WGS sequence"/>
</dbReference>
<dbReference type="GO" id="GO:0005634">
    <property type="term" value="C:nucleus"/>
    <property type="evidence" value="ECO:0007669"/>
    <property type="project" value="TreeGrafter"/>
</dbReference>
<evidence type="ECO:0000256" key="2">
    <source>
        <dbReference type="SAM" id="MobiDB-lite"/>
    </source>
</evidence>